<feature type="region of interest" description="Disordered" evidence="1">
    <location>
        <begin position="267"/>
        <end position="302"/>
    </location>
</feature>
<dbReference type="AlphaFoldDB" id="A0ABD3Q4Z3"/>
<feature type="region of interest" description="Disordered" evidence="1">
    <location>
        <begin position="410"/>
        <end position="433"/>
    </location>
</feature>
<name>A0ABD3Q4Z3_9STRA</name>
<dbReference type="Pfam" id="PF04177">
    <property type="entry name" value="TAP42"/>
    <property type="match status" value="1"/>
</dbReference>
<dbReference type="EMBL" id="JABMIG020000074">
    <property type="protein sequence ID" value="KAL3795127.1"/>
    <property type="molecule type" value="Genomic_DNA"/>
</dbReference>
<feature type="compositionally biased region" description="Polar residues" evidence="1">
    <location>
        <begin position="269"/>
        <end position="302"/>
    </location>
</feature>
<feature type="region of interest" description="Disordered" evidence="1">
    <location>
        <begin position="140"/>
        <end position="160"/>
    </location>
</feature>
<comment type="caution">
    <text evidence="2">The sequence shown here is derived from an EMBL/GenBank/DDBJ whole genome shotgun (WGS) entry which is preliminary data.</text>
</comment>
<protein>
    <recommendedName>
        <fullName evidence="4">TAP42-like protein</fullName>
    </recommendedName>
</protein>
<dbReference type="Proteomes" id="UP001516023">
    <property type="component" value="Unassembled WGS sequence"/>
</dbReference>
<dbReference type="Gene3D" id="1.25.40.540">
    <property type="entry name" value="TAP42-like family"/>
    <property type="match status" value="1"/>
</dbReference>
<evidence type="ECO:0000313" key="2">
    <source>
        <dbReference type="EMBL" id="KAL3795127.1"/>
    </source>
</evidence>
<dbReference type="PANTHER" id="PTHR10933">
    <property type="entry name" value="IMMUNOGLOBULIN-BINDING PROTEIN 1"/>
    <property type="match status" value="1"/>
</dbReference>
<keyword evidence="3" id="KW-1185">Reference proteome</keyword>
<accession>A0ABD3Q4Z3</accession>
<evidence type="ECO:0000256" key="1">
    <source>
        <dbReference type="SAM" id="MobiDB-lite"/>
    </source>
</evidence>
<dbReference type="InterPro" id="IPR038511">
    <property type="entry name" value="TAP42/TAP46-like_sf"/>
</dbReference>
<organism evidence="2 3">
    <name type="scientific">Cyclotella cryptica</name>
    <dbReference type="NCBI Taxonomy" id="29204"/>
    <lineage>
        <taxon>Eukaryota</taxon>
        <taxon>Sar</taxon>
        <taxon>Stramenopiles</taxon>
        <taxon>Ochrophyta</taxon>
        <taxon>Bacillariophyta</taxon>
        <taxon>Coscinodiscophyceae</taxon>
        <taxon>Thalassiosirophycidae</taxon>
        <taxon>Stephanodiscales</taxon>
        <taxon>Stephanodiscaceae</taxon>
        <taxon>Cyclotella</taxon>
    </lineage>
</organism>
<proteinExistence type="predicted"/>
<gene>
    <name evidence="2" type="ORF">HJC23_007355</name>
</gene>
<reference evidence="2 3" key="1">
    <citation type="journal article" date="2020" name="G3 (Bethesda)">
        <title>Improved Reference Genome for Cyclotella cryptica CCMP332, a Model for Cell Wall Morphogenesis, Salinity Adaptation, and Lipid Production in Diatoms (Bacillariophyta).</title>
        <authorList>
            <person name="Roberts W.R."/>
            <person name="Downey K.M."/>
            <person name="Ruck E.C."/>
            <person name="Traller J.C."/>
            <person name="Alverson A.J."/>
        </authorList>
    </citation>
    <scope>NUCLEOTIDE SEQUENCE [LARGE SCALE GENOMIC DNA]</scope>
    <source>
        <strain evidence="2 3">CCMP332</strain>
    </source>
</reference>
<evidence type="ECO:0000313" key="3">
    <source>
        <dbReference type="Proteomes" id="UP001516023"/>
    </source>
</evidence>
<evidence type="ECO:0008006" key="4">
    <source>
        <dbReference type="Google" id="ProtNLM"/>
    </source>
</evidence>
<dbReference type="PANTHER" id="PTHR10933:SF9">
    <property type="entry name" value="IMMUNOGLOBULIN-BINDING PROTEIN 1"/>
    <property type="match status" value="1"/>
</dbReference>
<dbReference type="InterPro" id="IPR007304">
    <property type="entry name" value="TAP46-like"/>
</dbReference>
<sequence>MAPATTNTHDESSPQALFAKAIAVLNDEDATSSSNNNNNNNDAIKKSIETLTSLSHKPRGTSLDDISTPSLQLLSIPYHLGRAHLKLCTDVHDPTSRRRNVRTSIEYFLQFLRYCEEISDLVEEIVVREYRLLLDIMEEEDEEDDDDGGGRGNQRKSLSAGQIREMKISRYGRKKKIMARVEKLEGLEERRKRLDLQEEEEMEGLDGEGLRRDLFVERLRLYAEESLEEIQSSKSELEMLNMAIQMEAMRNSSKNNHVSDGRMLHHAATNGNTDTSSSKIDTTQSSNRPPLQLTQITQDPTTGQLNFQKQQITNGTLQSIGMGSATGITTQIQRQQIAETVFRPGWNLPTMSLDELAQIERDEAIARSVSQKEAEAEAKFMPRRYEQLVRDGMEDDADLVEKSAVLDRRWDDWKEENPRGSGNKMGERGDRNF</sequence>